<dbReference type="InterPro" id="IPR011009">
    <property type="entry name" value="Kinase-like_dom_sf"/>
</dbReference>
<dbReference type="Proteomes" id="UP000295724">
    <property type="component" value="Unassembled WGS sequence"/>
</dbReference>
<organism evidence="2 3">
    <name type="scientific">Marinicella litoralis</name>
    <dbReference type="NCBI Taxonomy" id="644220"/>
    <lineage>
        <taxon>Bacteria</taxon>
        <taxon>Pseudomonadati</taxon>
        <taxon>Pseudomonadota</taxon>
        <taxon>Gammaproteobacteria</taxon>
        <taxon>Lysobacterales</taxon>
        <taxon>Marinicellaceae</taxon>
        <taxon>Marinicella</taxon>
    </lineage>
</organism>
<dbReference type="Pfam" id="PF00069">
    <property type="entry name" value="Pkinase"/>
    <property type="match status" value="1"/>
</dbReference>
<reference evidence="2 3" key="1">
    <citation type="submission" date="2019-03" db="EMBL/GenBank/DDBJ databases">
        <title>Genomic Encyclopedia of Type Strains, Phase IV (KMG-IV): sequencing the most valuable type-strain genomes for metagenomic binning, comparative biology and taxonomic classification.</title>
        <authorList>
            <person name="Goeker M."/>
        </authorList>
    </citation>
    <scope>NUCLEOTIDE SEQUENCE [LARGE SCALE GENOMIC DNA]</scope>
    <source>
        <strain evidence="2 3">DSM 25488</strain>
    </source>
</reference>
<dbReference type="Gene3D" id="1.10.510.10">
    <property type="entry name" value="Transferase(Phosphotransferase) domain 1"/>
    <property type="match status" value="1"/>
</dbReference>
<dbReference type="SUPFAM" id="SSF56112">
    <property type="entry name" value="Protein kinase-like (PK-like)"/>
    <property type="match status" value="1"/>
</dbReference>
<protein>
    <submittedName>
        <fullName evidence="2">Serine/threonine protein kinase</fullName>
    </submittedName>
</protein>
<dbReference type="GO" id="GO:0004674">
    <property type="term" value="F:protein serine/threonine kinase activity"/>
    <property type="evidence" value="ECO:0007669"/>
    <property type="project" value="UniProtKB-KW"/>
</dbReference>
<dbReference type="Gene3D" id="1.25.40.10">
    <property type="entry name" value="Tetratricopeptide repeat domain"/>
    <property type="match status" value="2"/>
</dbReference>
<accession>A0A4R6XRD5</accession>
<evidence type="ECO:0000259" key="1">
    <source>
        <dbReference type="PROSITE" id="PS50011"/>
    </source>
</evidence>
<dbReference type="GO" id="GO:0005524">
    <property type="term" value="F:ATP binding"/>
    <property type="evidence" value="ECO:0007669"/>
    <property type="project" value="InterPro"/>
</dbReference>
<dbReference type="PROSITE" id="PS50011">
    <property type="entry name" value="PROTEIN_KINASE_DOM"/>
    <property type="match status" value="1"/>
</dbReference>
<gene>
    <name evidence="2" type="ORF">C8D91_1528</name>
</gene>
<keyword evidence="2" id="KW-0808">Transferase</keyword>
<dbReference type="OrthoDB" id="9801841at2"/>
<evidence type="ECO:0000313" key="3">
    <source>
        <dbReference type="Proteomes" id="UP000295724"/>
    </source>
</evidence>
<dbReference type="EMBL" id="SNZB01000003">
    <property type="protein sequence ID" value="TDR20554.1"/>
    <property type="molecule type" value="Genomic_DNA"/>
</dbReference>
<keyword evidence="2" id="KW-0418">Kinase</keyword>
<dbReference type="AlphaFoldDB" id="A0A4R6XRD5"/>
<sequence>MTPERFKQIKTILANTLDQPLPDQPAYLQMACGEDQDLLSEVKSLLATEMNENFLHILPIATTTEDEVIPKQIGRIKIQRLLASGGMGHVYVGLDELLKRKVAVKVMNSDLHLSTEQRAILLNEAQVLSSLQHPNICQIHDFFTEQNNDILVLEYLDGCTLSKAITDQSIAQPLLVAQSILMALTTAHERGIAHRDLKPDNIMITEQGEVKILDFGLAKIQPISHSATDVPLHEEMDVQASVEQTQIAGTPGYMSPEQAQGVRATTATDIWSFGLILIELLSGTKPYPQHATTKDLLKRASEASVQIPETFSKDKKQLITQLLDPVPANRPSARMTLEVINRMIDKPKRRLKTLAVTLVALLVVLSGWKYTADLSHERNMAIQATNRAVEARNQAESLVDYMLNDLYTGLRAVGRTELLQSTANKALQYYDNLSDEQIKLKKGMPAIALIQIAEVFGDKGDQAQALSTLSTAITKLQRLYQSQPDDELIMYRMADSYIKAANILKIAGELELTKQYAYKATQIGQQLTADLTPGKGPTTTPDGTDRWRILLRSIYLNADGHMRLGERTQAIKLLEQGLVDAMPAARNNAKLKVNLADIQFKLCNTFYDANLTEKLLAPCLATFAMDREMYESNPKDFQVLQYFVGDHGVIANVYRKLNRLDESLAYAKAGIALGEQLIQLDPENEGALNEYVTVILALGRAQKQLGLIQESQQTFTKALNVIGPIAADQEEISYMNSHFTALVMLGKTAQAKAVAKKLSALSFMRRDYQDLCVEYNIKECRIDSLKEQPL</sequence>
<dbReference type="SMART" id="SM00220">
    <property type="entry name" value="S_TKc"/>
    <property type="match status" value="1"/>
</dbReference>
<dbReference type="CDD" id="cd14014">
    <property type="entry name" value="STKc_PknB_like"/>
    <property type="match status" value="1"/>
</dbReference>
<dbReference type="InterPro" id="IPR000719">
    <property type="entry name" value="Prot_kinase_dom"/>
</dbReference>
<proteinExistence type="predicted"/>
<dbReference type="InterPro" id="IPR008271">
    <property type="entry name" value="Ser/Thr_kinase_AS"/>
</dbReference>
<dbReference type="SUPFAM" id="SSF48452">
    <property type="entry name" value="TPR-like"/>
    <property type="match status" value="1"/>
</dbReference>
<feature type="domain" description="Protein kinase" evidence="1">
    <location>
        <begin position="76"/>
        <end position="344"/>
    </location>
</feature>
<dbReference type="InterPro" id="IPR053235">
    <property type="entry name" value="Ser_Thr_kinase"/>
</dbReference>
<dbReference type="InterPro" id="IPR019734">
    <property type="entry name" value="TPR_rpt"/>
</dbReference>
<dbReference type="GO" id="GO:0005737">
    <property type="term" value="C:cytoplasm"/>
    <property type="evidence" value="ECO:0007669"/>
    <property type="project" value="TreeGrafter"/>
</dbReference>
<evidence type="ECO:0000313" key="2">
    <source>
        <dbReference type="EMBL" id="TDR20554.1"/>
    </source>
</evidence>
<dbReference type="InterPro" id="IPR011990">
    <property type="entry name" value="TPR-like_helical_dom_sf"/>
</dbReference>
<dbReference type="RefSeq" id="WP_099018395.1">
    <property type="nucleotide sequence ID" value="NZ_NIHB01000001.1"/>
</dbReference>
<name>A0A4R6XRD5_9GAMM</name>
<dbReference type="PANTHER" id="PTHR24361:SF678">
    <property type="entry name" value="SPORULATION-SPECIFIC PROTEIN 1"/>
    <property type="match status" value="1"/>
</dbReference>
<keyword evidence="2" id="KW-0723">Serine/threonine-protein kinase</keyword>
<dbReference type="SMART" id="SM00028">
    <property type="entry name" value="TPR"/>
    <property type="match status" value="4"/>
</dbReference>
<dbReference type="PROSITE" id="PS00108">
    <property type="entry name" value="PROTEIN_KINASE_ST"/>
    <property type="match status" value="1"/>
</dbReference>
<keyword evidence="3" id="KW-1185">Reference proteome</keyword>
<dbReference type="PANTHER" id="PTHR24361">
    <property type="entry name" value="MITOGEN-ACTIVATED KINASE KINASE KINASE"/>
    <property type="match status" value="1"/>
</dbReference>
<comment type="caution">
    <text evidence="2">The sequence shown here is derived from an EMBL/GenBank/DDBJ whole genome shotgun (WGS) entry which is preliminary data.</text>
</comment>